<keyword evidence="2" id="KW-1185">Reference proteome</keyword>
<dbReference type="Proteomes" id="UP000827872">
    <property type="component" value="Linkage Group LG01"/>
</dbReference>
<gene>
    <name evidence="1" type="primary">WDR26_2</name>
    <name evidence="1" type="ORF">K3G42_019770</name>
</gene>
<name>A0ACB8GAP4_9SAUR</name>
<dbReference type="EMBL" id="CM037614">
    <property type="protein sequence ID" value="KAH8016577.1"/>
    <property type="molecule type" value="Genomic_DNA"/>
</dbReference>
<comment type="caution">
    <text evidence="1">The sequence shown here is derived from an EMBL/GenBank/DDBJ whole genome shotgun (WGS) entry which is preliminary data.</text>
</comment>
<evidence type="ECO:0000313" key="1">
    <source>
        <dbReference type="EMBL" id="KAH8016577.1"/>
    </source>
</evidence>
<protein>
    <submittedName>
        <fullName evidence="1">WD repeat-containing protein 26</fullName>
    </submittedName>
</protein>
<organism evidence="1 2">
    <name type="scientific">Sphaerodactylus townsendi</name>
    <dbReference type="NCBI Taxonomy" id="933632"/>
    <lineage>
        <taxon>Eukaryota</taxon>
        <taxon>Metazoa</taxon>
        <taxon>Chordata</taxon>
        <taxon>Craniata</taxon>
        <taxon>Vertebrata</taxon>
        <taxon>Euteleostomi</taxon>
        <taxon>Lepidosauria</taxon>
        <taxon>Squamata</taxon>
        <taxon>Bifurcata</taxon>
        <taxon>Gekkota</taxon>
        <taxon>Sphaerodactylidae</taxon>
        <taxon>Sphaerodactylus</taxon>
    </lineage>
</organism>
<proteinExistence type="predicted"/>
<accession>A0ACB8GAP4</accession>
<evidence type="ECO:0000313" key="2">
    <source>
        <dbReference type="Proteomes" id="UP000827872"/>
    </source>
</evidence>
<reference evidence="1" key="1">
    <citation type="submission" date="2021-08" db="EMBL/GenBank/DDBJ databases">
        <title>The first chromosome-level gecko genome reveals the dynamic sex chromosomes of Neotropical dwarf geckos (Sphaerodactylidae: Sphaerodactylus).</title>
        <authorList>
            <person name="Pinto B.J."/>
            <person name="Keating S.E."/>
            <person name="Gamble T."/>
        </authorList>
    </citation>
    <scope>NUCLEOTIDE SEQUENCE</scope>
    <source>
        <strain evidence="1">TG3544</strain>
    </source>
</reference>
<sequence length="174" mass="17364">MQANGAGAGQQQPPPPSSQGPELGCLGAQNGEASSGSTAGEQLAHANGLLPAANSDSGSGGGGGPSVNNGVAAPGGSVADMGGGGGVGVGGGALKKKKRLSQSDEDVIRLIGQHLHGLGLNQTVDLLMQESGCRLEHPSATKFRNHVMEGEWDKAENDLNELKPLVHSPHAIVE</sequence>